<evidence type="ECO:0000313" key="4">
    <source>
        <dbReference type="Proteomes" id="UP000694620"/>
    </source>
</evidence>
<feature type="region of interest" description="Disordered" evidence="1">
    <location>
        <begin position="288"/>
        <end position="315"/>
    </location>
</feature>
<sequence>MKPTLRCLVQIRMRTLIGLLCLLEVSSALPILQNGRVIGSASAEMIQPYGYNGLMNTPQTPQMPPFSPLESPLQMFAPPAYFQEPFPQSSVPLLYTHPQFINVDPIYGNVPLTPQSPLRPMTPDQQPQPSAPLNYIPAPPHPQQQQTSYHPALQLLTPMADTDVPQQVYAIFIQPQIVGSASSEEAQQQRPPVITGFYLPLSPGSAGMGMSPVQPELEVPLPEGILPQPANPASPDGTTATEVMPAHQGGTPPEHTGTIPIPVGNEMPQGGTGLAGVQGNAVTPAAKASHDRGAVPSCGKGAKPSGVRKASTASPTEVTFVEPTNAAFTELKSLWQGGRATRTGVPAGTQNKSAVHRGDLS</sequence>
<accession>A0A8C4RNT3</accession>
<keyword evidence="2" id="KW-0732">Signal</keyword>
<reference evidence="3" key="3">
    <citation type="submission" date="2025-09" db="UniProtKB">
        <authorList>
            <consortium name="Ensembl"/>
        </authorList>
    </citation>
    <scope>IDENTIFICATION</scope>
</reference>
<name>A0A8C4RNT3_ERPCA</name>
<feature type="signal peptide" evidence="2">
    <location>
        <begin position="1"/>
        <end position="28"/>
    </location>
</feature>
<dbReference type="Proteomes" id="UP000694620">
    <property type="component" value="Chromosome 5"/>
</dbReference>
<evidence type="ECO:0000256" key="2">
    <source>
        <dbReference type="SAM" id="SignalP"/>
    </source>
</evidence>
<reference evidence="3" key="1">
    <citation type="submission" date="2021-06" db="EMBL/GenBank/DDBJ databases">
        <authorList>
            <consortium name="Wellcome Sanger Institute Data Sharing"/>
        </authorList>
    </citation>
    <scope>NUCLEOTIDE SEQUENCE [LARGE SCALE GENOMIC DNA]</scope>
</reference>
<dbReference type="RefSeq" id="XP_028658610.1">
    <property type="nucleotide sequence ID" value="XM_028802777.2"/>
</dbReference>
<feature type="region of interest" description="Disordered" evidence="1">
    <location>
        <begin position="340"/>
        <end position="361"/>
    </location>
</feature>
<reference evidence="3" key="2">
    <citation type="submission" date="2025-08" db="UniProtKB">
        <authorList>
            <consortium name="Ensembl"/>
        </authorList>
    </citation>
    <scope>IDENTIFICATION</scope>
</reference>
<proteinExistence type="predicted"/>
<evidence type="ECO:0000313" key="3">
    <source>
        <dbReference type="Ensembl" id="ENSECRP00000004702.1"/>
    </source>
</evidence>
<evidence type="ECO:0000256" key="1">
    <source>
        <dbReference type="SAM" id="MobiDB-lite"/>
    </source>
</evidence>
<dbReference type="OrthoDB" id="10614138at2759"/>
<feature type="chain" id="PRO_5034870508" evidence="2">
    <location>
        <begin position="29"/>
        <end position="361"/>
    </location>
</feature>
<gene>
    <name evidence="3" type="primary">LOC114652395</name>
</gene>
<keyword evidence="4" id="KW-1185">Reference proteome</keyword>
<dbReference type="GeneID" id="114652395"/>
<organism evidence="3 4">
    <name type="scientific">Erpetoichthys calabaricus</name>
    <name type="common">Rope fish</name>
    <name type="synonym">Calamoichthys calabaricus</name>
    <dbReference type="NCBI Taxonomy" id="27687"/>
    <lineage>
        <taxon>Eukaryota</taxon>
        <taxon>Metazoa</taxon>
        <taxon>Chordata</taxon>
        <taxon>Craniata</taxon>
        <taxon>Vertebrata</taxon>
        <taxon>Euteleostomi</taxon>
        <taxon>Actinopterygii</taxon>
        <taxon>Polypteriformes</taxon>
        <taxon>Polypteridae</taxon>
        <taxon>Erpetoichthys</taxon>
    </lineage>
</organism>
<feature type="region of interest" description="Disordered" evidence="1">
    <location>
        <begin position="113"/>
        <end position="133"/>
    </location>
</feature>
<dbReference type="Ensembl" id="ENSECRT00000004783.1">
    <property type="protein sequence ID" value="ENSECRP00000004702.1"/>
    <property type="gene ID" value="ENSECRG00000003197.1"/>
</dbReference>
<dbReference type="AlphaFoldDB" id="A0A8C4RNT3"/>
<protein>
    <submittedName>
        <fullName evidence="3">Pistil-specific extensin-like protein</fullName>
    </submittedName>
</protein>